<evidence type="ECO:0000256" key="1">
    <source>
        <dbReference type="SAM" id="Phobius"/>
    </source>
</evidence>
<evidence type="ECO:0000313" key="3">
    <source>
        <dbReference type="Proteomes" id="UP000198724"/>
    </source>
</evidence>
<gene>
    <name evidence="2" type="ORF">SAMN05421739_11161</name>
</gene>
<keyword evidence="1" id="KW-0472">Membrane</keyword>
<dbReference type="STRING" id="1436961.SAMN05421739_11161"/>
<organism evidence="2 3">
    <name type="scientific">Pontibacter chinhatensis</name>
    <dbReference type="NCBI Taxonomy" id="1436961"/>
    <lineage>
        <taxon>Bacteria</taxon>
        <taxon>Pseudomonadati</taxon>
        <taxon>Bacteroidota</taxon>
        <taxon>Cytophagia</taxon>
        <taxon>Cytophagales</taxon>
        <taxon>Hymenobacteraceae</taxon>
        <taxon>Pontibacter</taxon>
    </lineage>
</organism>
<dbReference type="AlphaFoldDB" id="A0A1I2Z572"/>
<dbReference type="EMBL" id="FOOT01000011">
    <property type="protein sequence ID" value="SFH32735.1"/>
    <property type="molecule type" value="Genomic_DNA"/>
</dbReference>
<name>A0A1I2Z572_9BACT</name>
<reference evidence="3" key="1">
    <citation type="submission" date="2016-10" db="EMBL/GenBank/DDBJ databases">
        <authorList>
            <person name="Varghese N."/>
            <person name="Submissions S."/>
        </authorList>
    </citation>
    <scope>NUCLEOTIDE SEQUENCE [LARGE SCALE GENOMIC DNA]</scope>
    <source>
        <strain evidence="3">LP51</strain>
    </source>
</reference>
<accession>A0A1I2Z572</accession>
<feature type="transmembrane region" description="Helical" evidence="1">
    <location>
        <begin position="20"/>
        <end position="39"/>
    </location>
</feature>
<dbReference type="Proteomes" id="UP000198724">
    <property type="component" value="Unassembled WGS sequence"/>
</dbReference>
<keyword evidence="1" id="KW-1133">Transmembrane helix</keyword>
<protein>
    <submittedName>
        <fullName evidence="2">Uncharacterized protein</fullName>
    </submittedName>
</protein>
<evidence type="ECO:0000313" key="2">
    <source>
        <dbReference type="EMBL" id="SFH32735.1"/>
    </source>
</evidence>
<sequence>MAEVQGSLQSYLMKLEIKTLFLLLFKALQFLFGTTLCIYSKMEGII</sequence>
<proteinExistence type="predicted"/>
<keyword evidence="1" id="KW-0812">Transmembrane</keyword>
<keyword evidence="3" id="KW-1185">Reference proteome</keyword>